<evidence type="ECO:0008006" key="5">
    <source>
        <dbReference type="Google" id="ProtNLM"/>
    </source>
</evidence>
<dbReference type="Pfam" id="PF07503">
    <property type="entry name" value="zf-HYPF"/>
    <property type="match status" value="1"/>
</dbReference>
<dbReference type="Proteomes" id="UP000593719">
    <property type="component" value="Chromosome"/>
</dbReference>
<accession>A0A7M1B0W6</accession>
<dbReference type="InterPro" id="IPR055128">
    <property type="entry name" value="HypF_C_2"/>
</dbReference>
<dbReference type="AlphaFoldDB" id="A0A7M1B0W6"/>
<dbReference type="Pfam" id="PF22521">
    <property type="entry name" value="HypF_C_2"/>
    <property type="match status" value="1"/>
</dbReference>
<sequence>MAFILELHTTSSQNYLYNTIVSIVKTYDIVADISQREGKIICAFASEHGNLQACLDTIAQKLPASIFLKSSKSYKNEEEVSSSIELKNEYPLNLGLCPSCQKEMFDVSSRRYYYPFTSCSCCGGNYSFLNTYPYERKNTSMKFVVPCESCKVEMQSAGFRESHHINSCQECGVPVRLVNKSSERYANDAGSFRTMFEVAAKALKDEKKLLIKTTMGYRLFYTTATMHNDSILMMINATKITDHLSLITEEFNALLGIERPLLHVTLKNEALKEKLGRNTAYVKYPDDGFCILLGAELQKLGVDFIAYEDADAACEADILMDYDLEITPQNDMRIFLNKDVSFIAQGERVSFPSHNLKKRNVLSIADEYIGFAKEDQMFFEKMEHFDSLHVERVNVIEGTEEVYHSNQHIFMPEEASFMSVIAEHEVFGQKCVGAYFDEEPSFLYYDGKNVLRVVPPKAFDGKNIIEDIKNLREGSDRLVVNLEKNMPLIYEKLLHLQEKKDVKLFEAVAILLGIEDESMRGVVNEAMKFVGKGGIQIDTHVSDNRFDHAAFLSSIISYQLADVSTSILAYSIFESFGDYFNDILQELKAKTKAKHIILCGTHFSNQSLFSRMQRNLKMSPPLMNKNYSIGKENAVVGGVYL</sequence>
<dbReference type="RefSeq" id="WP_193151650.1">
    <property type="nucleotide sequence ID" value="NZ_CP041235.1"/>
</dbReference>
<evidence type="ECO:0000313" key="3">
    <source>
        <dbReference type="EMBL" id="QOP43363.1"/>
    </source>
</evidence>
<dbReference type="GO" id="GO:0016743">
    <property type="term" value="F:carboxyl- or carbamoyltransferase activity"/>
    <property type="evidence" value="ECO:0007669"/>
    <property type="project" value="TreeGrafter"/>
</dbReference>
<dbReference type="PANTHER" id="PTHR42959:SF1">
    <property type="entry name" value="CARBAMOYLTRANSFERASE HYPF"/>
    <property type="match status" value="1"/>
</dbReference>
<name>A0A7M1B0W6_9BACT</name>
<dbReference type="InterPro" id="IPR011125">
    <property type="entry name" value="Znf_HypF"/>
</dbReference>
<reference evidence="3 4" key="1">
    <citation type="submission" date="2019-06" db="EMBL/GenBank/DDBJ databases">
        <title>Sulfurimonas gotlandica sp. nov., a chemoautotrophic and psychrotolerant epsilonproteobacterium isolated from a pelagic redoxcline, and an emended description of the genus Sulfurimonas.</title>
        <authorList>
            <person name="Wang S."/>
            <person name="Jiang L."/>
            <person name="Shao Z."/>
        </authorList>
    </citation>
    <scope>NUCLEOTIDE SEQUENCE [LARGE SCALE GENOMIC DNA]</scope>
    <source>
        <strain evidence="3 4">S2-6</strain>
    </source>
</reference>
<dbReference type="GO" id="GO:0051604">
    <property type="term" value="P:protein maturation"/>
    <property type="evidence" value="ECO:0007669"/>
    <property type="project" value="TreeGrafter"/>
</dbReference>
<proteinExistence type="predicted"/>
<dbReference type="GO" id="GO:0008270">
    <property type="term" value="F:zinc ion binding"/>
    <property type="evidence" value="ECO:0007669"/>
    <property type="project" value="InterPro"/>
</dbReference>
<dbReference type="PANTHER" id="PTHR42959">
    <property type="entry name" value="CARBAMOYLTRANSFERASE"/>
    <property type="match status" value="1"/>
</dbReference>
<dbReference type="KEGG" id="ssei:FJR45_05120"/>
<gene>
    <name evidence="3" type="ORF">FJR45_05120</name>
</gene>
<protein>
    <recommendedName>
        <fullName evidence="5">Zinc finger HypF-type domain-containing protein</fullName>
    </recommendedName>
</protein>
<dbReference type="Gene3D" id="3.30.420.40">
    <property type="match status" value="1"/>
</dbReference>
<evidence type="ECO:0000313" key="4">
    <source>
        <dbReference type="Proteomes" id="UP000593719"/>
    </source>
</evidence>
<organism evidence="3 4">
    <name type="scientific">Sulfurimonas sediminis</name>
    <dbReference type="NCBI Taxonomy" id="2590020"/>
    <lineage>
        <taxon>Bacteria</taxon>
        <taxon>Pseudomonadati</taxon>
        <taxon>Campylobacterota</taxon>
        <taxon>Epsilonproteobacteria</taxon>
        <taxon>Campylobacterales</taxon>
        <taxon>Sulfurimonadaceae</taxon>
        <taxon>Sulfurimonas</taxon>
    </lineage>
</organism>
<dbReference type="InterPro" id="IPR051060">
    <property type="entry name" value="Carbamoyltrans_HypF-like"/>
</dbReference>
<evidence type="ECO:0000259" key="1">
    <source>
        <dbReference type="Pfam" id="PF07503"/>
    </source>
</evidence>
<feature type="domain" description="Zinc finger HypF-type" evidence="1">
    <location>
        <begin position="96"/>
        <end position="128"/>
    </location>
</feature>
<dbReference type="EMBL" id="CP041235">
    <property type="protein sequence ID" value="QOP43363.1"/>
    <property type="molecule type" value="Genomic_DNA"/>
</dbReference>
<keyword evidence="4" id="KW-1185">Reference proteome</keyword>
<dbReference type="Gene3D" id="3.90.870.50">
    <property type="match status" value="1"/>
</dbReference>
<feature type="domain" description="Carbamoyltransferase Kae1-like" evidence="2">
    <location>
        <begin position="504"/>
        <end position="619"/>
    </location>
</feature>
<evidence type="ECO:0000259" key="2">
    <source>
        <dbReference type="Pfam" id="PF22521"/>
    </source>
</evidence>